<dbReference type="Pfam" id="PF00551">
    <property type="entry name" value="Formyl_trans_N"/>
    <property type="match status" value="1"/>
</dbReference>
<dbReference type="SUPFAM" id="SSF50486">
    <property type="entry name" value="FMT C-terminal domain-like"/>
    <property type="match status" value="1"/>
</dbReference>
<organism evidence="8 9">
    <name type="scientific">Candidatus Tidjanibacter faecipullorum</name>
    <dbReference type="NCBI Taxonomy" id="2838766"/>
    <lineage>
        <taxon>Bacteria</taxon>
        <taxon>Pseudomonadati</taxon>
        <taxon>Bacteroidota</taxon>
        <taxon>Bacteroidia</taxon>
        <taxon>Bacteroidales</taxon>
        <taxon>Rikenellaceae</taxon>
        <taxon>Tidjanibacter</taxon>
    </lineage>
</organism>
<dbReference type="Proteomes" id="UP000824014">
    <property type="component" value="Unassembled WGS sequence"/>
</dbReference>
<dbReference type="InterPro" id="IPR036477">
    <property type="entry name" value="Formyl_transf_N_sf"/>
</dbReference>
<dbReference type="GO" id="GO:0004479">
    <property type="term" value="F:methionyl-tRNA formyltransferase activity"/>
    <property type="evidence" value="ECO:0007669"/>
    <property type="project" value="UniProtKB-UniRule"/>
</dbReference>
<dbReference type="Pfam" id="PF02911">
    <property type="entry name" value="Formyl_trans_C"/>
    <property type="match status" value="1"/>
</dbReference>
<dbReference type="PANTHER" id="PTHR11138:SF5">
    <property type="entry name" value="METHIONYL-TRNA FORMYLTRANSFERASE, MITOCHONDRIAL"/>
    <property type="match status" value="1"/>
</dbReference>
<evidence type="ECO:0000256" key="5">
    <source>
        <dbReference type="HAMAP-Rule" id="MF_00182"/>
    </source>
</evidence>
<evidence type="ECO:0000259" key="6">
    <source>
        <dbReference type="Pfam" id="PF00551"/>
    </source>
</evidence>
<reference evidence="8" key="2">
    <citation type="submission" date="2021-04" db="EMBL/GenBank/DDBJ databases">
        <authorList>
            <person name="Gilroy R."/>
        </authorList>
    </citation>
    <scope>NUCLEOTIDE SEQUENCE</scope>
    <source>
        <strain evidence="8">ChiHjej11B10-19426</strain>
    </source>
</reference>
<keyword evidence="3 5" id="KW-0808">Transferase</keyword>
<comment type="caution">
    <text evidence="8">The sequence shown here is derived from an EMBL/GenBank/DDBJ whole genome shotgun (WGS) entry which is preliminary data.</text>
</comment>
<evidence type="ECO:0000313" key="9">
    <source>
        <dbReference type="Proteomes" id="UP000824014"/>
    </source>
</evidence>
<gene>
    <name evidence="5 8" type="primary">fmt</name>
    <name evidence="8" type="ORF">H9816_03935</name>
</gene>
<dbReference type="InterPro" id="IPR041711">
    <property type="entry name" value="Met-tRNA-FMT_N"/>
</dbReference>
<evidence type="ECO:0000256" key="3">
    <source>
        <dbReference type="ARBA" id="ARBA00022679"/>
    </source>
</evidence>
<feature type="domain" description="Formyl transferase C-terminal" evidence="7">
    <location>
        <begin position="200"/>
        <end position="307"/>
    </location>
</feature>
<keyword evidence="4 5" id="KW-0648">Protein biosynthesis</keyword>
<comment type="catalytic activity">
    <reaction evidence="5">
        <text>L-methionyl-tRNA(fMet) + (6R)-10-formyltetrahydrofolate = N-formyl-L-methionyl-tRNA(fMet) + (6S)-5,6,7,8-tetrahydrofolate + H(+)</text>
        <dbReference type="Rhea" id="RHEA:24380"/>
        <dbReference type="Rhea" id="RHEA-COMP:9952"/>
        <dbReference type="Rhea" id="RHEA-COMP:9953"/>
        <dbReference type="ChEBI" id="CHEBI:15378"/>
        <dbReference type="ChEBI" id="CHEBI:57453"/>
        <dbReference type="ChEBI" id="CHEBI:78530"/>
        <dbReference type="ChEBI" id="CHEBI:78844"/>
        <dbReference type="ChEBI" id="CHEBI:195366"/>
        <dbReference type="EC" id="2.1.2.9"/>
    </reaction>
</comment>
<proteinExistence type="inferred from homology"/>
<dbReference type="AlphaFoldDB" id="A0A9D2IL84"/>
<feature type="domain" description="Formyl transferase N-terminal" evidence="6">
    <location>
        <begin position="2"/>
        <end position="167"/>
    </location>
</feature>
<protein>
    <recommendedName>
        <fullName evidence="2 5">Methionyl-tRNA formyltransferase</fullName>
        <ecNumber evidence="2 5">2.1.2.9</ecNumber>
    </recommendedName>
</protein>
<comment type="similarity">
    <text evidence="1 5">Belongs to the Fmt family.</text>
</comment>
<dbReference type="InterPro" id="IPR011034">
    <property type="entry name" value="Formyl_transferase-like_C_sf"/>
</dbReference>
<dbReference type="SUPFAM" id="SSF53328">
    <property type="entry name" value="Formyltransferase"/>
    <property type="match status" value="1"/>
</dbReference>
<dbReference type="InterPro" id="IPR044135">
    <property type="entry name" value="Met-tRNA-FMT_C"/>
</dbReference>
<dbReference type="HAMAP" id="MF_00182">
    <property type="entry name" value="Formyl_trans"/>
    <property type="match status" value="1"/>
</dbReference>
<dbReference type="PANTHER" id="PTHR11138">
    <property type="entry name" value="METHIONYL-TRNA FORMYLTRANSFERASE"/>
    <property type="match status" value="1"/>
</dbReference>
<sequence length="317" mass="34628">MGTPDFAVAPLQALVEGGYRVVAVVTMPDKPAGRGLKVQESAVKRYAVSAGLPVLQPERLKDEAFVAALRDLQPDLGIVVAFRMLPRVVFELPKYGTFNLHASLLPQYRGAAPINWAIINGERETGVTTFLLNPRMDEGAVIDRRTVAILPEDNVGSLHDKLMTVGAGLVLESVARVVDETFHPQPQPELPASELKPAPKIFKETCRIDFGVEGERIIRLIRGLAPYPGAWTRLEERSAVDATLLRTTDVKIYAARFEATAGTADRIGEVTAAGGVLRIACRDGYILPELLQPAGKPRMAVRDYLNGWKPRGECRCV</sequence>
<dbReference type="CDD" id="cd08704">
    <property type="entry name" value="Met_tRNA_FMT_C"/>
    <property type="match status" value="1"/>
</dbReference>
<evidence type="ECO:0000259" key="7">
    <source>
        <dbReference type="Pfam" id="PF02911"/>
    </source>
</evidence>
<reference evidence="8" key="1">
    <citation type="journal article" date="2021" name="PeerJ">
        <title>Extensive microbial diversity within the chicken gut microbiome revealed by metagenomics and culture.</title>
        <authorList>
            <person name="Gilroy R."/>
            <person name="Ravi A."/>
            <person name="Getino M."/>
            <person name="Pursley I."/>
            <person name="Horton D.L."/>
            <person name="Alikhan N.F."/>
            <person name="Baker D."/>
            <person name="Gharbi K."/>
            <person name="Hall N."/>
            <person name="Watson M."/>
            <person name="Adriaenssens E.M."/>
            <person name="Foster-Nyarko E."/>
            <person name="Jarju S."/>
            <person name="Secka A."/>
            <person name="Antonio M."/>
            <person name="Oren A."/>
            <person name="Chaudhuri R.R."/>
            <person name="La Ragione R."/>
            <person name="Hildebrand F."/>
            <person name="Pallen M.J."/>
        </authorList>
    </citation>
    <scope>NUCLEOTIDE SEQUENCE</scope>
    <source>
        <strain evidence="8">ChiHjej11B10-19426</strain>
    </source>
</reference>
<dbReference type="GO" id="GO:0005829">
    <property type="term" value="C:cytosol"/>
    <property type="evidence" value="ECO:0007669"/>
    <property type="project" value="TreeGrafter"/>
</dbReference>
<evidence type="ECO:0000313" key="8">
    <source>
        <dbReference type="EMBL" id="HIZ15044.1"/>
    </source>
</evidence>
<dbReference type="InterPro" id="IPR005794">
    <property type="entry name" value="Fmt"/>
</dbReference>
<dbReference type="Gene3D" id="3.40.50.12230">
    <property type="match status" value="1"/>
</dbReference>
<evidence type="ECO:0000256" key="4">
    <source>
        <dbReference type="ARBA" id="ARBA00022917"/>
    </source>
</evidence>
<comment type="function">
    <text evidence="5">Attaches a formyl group to the free amino group of methionyl-tRNA(fMet). The formyl group appears to play a dual role in the initiator identity of N-formylmethionyl-tRNA by promoting its recognition by IF2 and preventing the misappropriation of this tRNA by the elongation apparatus.</text>
</comment>
<evidence type="ECO:0000256" key="2">
    <source>
        <dbReference type="ARBA" id="ARBA00012261"/>
    </source>
</evidence>
<name>A0A9D2IL84_9BACT</name>
<feature type="binding site" evidence="5">
    <location>
        <begin position="103"/>
        <end position="106"/>
    </location>
    <ligand>
        <name>(6S)-5,6,7,8-tetrahydrofolate</name>
        <dbReference type="ChEBI" id="CHEBI:57453"/>
    </ligand>
</feature>
<accession>A0A9D2IL84</accession>
<dbReference type="NCBIfam" id="TIGR00460">
    <property type="entry name" value="fmt"/>
    <property type="match status" value="1"/>
</dbReference>
<dbReference type="EMBL" id="DXCC01000011">
    <property type="protein sequence ID" value="HIZ15044.1"/>
    <property type="molecule type" value="Genomic_DNA"/>
</dbReference>
<dbReference type="EC" id="2.1.2.9" evidence="2 5"/>
<dbReference type="InterPro" id="IPR005793">
    <property type="entry name" value="Formyl_trans_C"/>
</dbReference>
<evidence type="ECO:0000256" key="1">
    <source>
        <dbReference type="ARBA" id="ARBA00010699"/>
    </source>
</evidence>
<dbReference type="InterPro" id="IPR002376">
    <property type="entry name" value="Formyl_transf_N"/>
</dbReference>
<dbReference type="CDD" id="cd08646">
    <property type="entry name" value="FMT_core_Met-tRNA-FMT_N"/>
    <property type="match status" value="1"/>
</dbReference>